<evidence type="ECO:0000313" key="1">
    <source>
        <dbReference type="EMBL" id="KAK0442478.1"/>
    </source>
</evidence>
<accession>A0AA39JH03</accession>
<dbReference type="EMBL" id="JAUEPS010000064">
    <property type="protein sequence ID" value="KAK0442478.1"/>
    <property type="molecule type" value="Genomic_DNA"/>
</dbReference>
<dbReference type="Proteomes" id="UP001175211">
    <property type="component" value="Unassembled WGS sequence"/>
</dbReference>
<name>A0AA39JH03_ARMTA</name>
<reference evidence="1" key="1">
    <citation type="submission" date="2023-06" db="EMBL/GenBank/DDBJ databases">
        <authorList>
            <consortium name="Lawrence Berkeley National Laboratory"/>
            <person name="Ahrendt S."/>
            <person name="Sahu N."/>
            <person name="Indic B."/>
            <person name="Wong-Bajracharya J."/>
            <person name="Merenyi Z."/>
            <person name="Ke H.-M."/>
            <person name="Monk M."/>
            <person name="Kocsube S."/>
            <person name="Drula E."/>
            <person name="Lipzen A."/>
            <person name="Balint B."/>
            <person name="Henrissat B."/>
            <person name="Andreopoulos B."/>
            <person name="Martin F.M."/>
            <person name="Harder C.B."/>
            <person name="Rigling D."/>
            <person name="Ford K.L."/>
            <person name="Foster G.D."/>
            <person name="Pangilinan J."/>
            <person name="Papanicolaou A."/>
            <person name="Barry K."/>
            <person name="LaButti K."/>
            <person name="Viragh M."/>
            <person name="Koriabine M."/>
            <person name="Yan M."/>
            <person name="Riley R."/>
            <person name="Champramary S."/>
            <person name="Plett K.L."/>
            <person name="Tsai I.J."/>
            <person name="Slot J."/>
            <person name="Sipos G."/>
            <person name="Plett J."/>
            <person name="Nagy L.G."/>
            <person name="Grigoriev I.V."/>
        </authorList>
    </citation>
    <scope>NUCLEOTIDE SEQUENCE</scope>
    <source>
        <strain evidence="1">CCBAS 213</strain>
    </source>
</reference>
<evidence type="ECO:0000313" key="2">
    <source>
        <dbReference type="Proteomes" id="UP001175211"/>
    </source>
</evidence>
<dbReference type="AlphaFoldDB" id="A0AA39JH03"/>
<sequence>MFEAMNRSNGYEGQCPHFYIESTTLETSTGTTSVYPSAQGDFNASSRLMILTLSASISSCASAPRLNSVFSLISSVCCFINTSCSSIWRSVCASTGDGVSDLLPSGAGSEYSEHSFLGSGPVAVSSVSIELPAARFSIFVKFVYVFESFAVGVRGEKDAFERFLTILSR</sequence>
<dbReference type="RefSeq" id="XP_060324296.1">
    <property type="nucleotide sequence ID" value="XM_060465676.1"/>
</dbReference>
<comment type="caution">
    <text evidence="1">The sequence shown here is derived from an EMBL/GenBank/DDBJ whole genome shotgun (WGS) entry which is preliminary data.</text>
</comment>
<proteinExistence type="predicted"/>
<gene>
    <name evidence="1" type="ORF">EV420DRAFT_1075782</name>
</gene>
<organism evidence="1 2">
    <name type="scientific">Armillaria tabescens</name>
    <name type="common">Ringless honey mushroom</name>
    <name type="synonym">Agaricus tabescens</name>
    <dbReference type="NCBI Taxonomy" id="1929756"/>
    <lineage>
        <taxon>Eukaryota</taxon>
        <taxon>Fungi</taxon>
        <taxon>Dikarya</taxon>
        <taxon>Basidiomycota</taxon>
        <taxon>Agaricomycotina</taxon>
        <taxon>Agaricomycetes</taxon>
        <taxon>Agaricomycetidae</taxon>
        <taxon>Agaricales</taxon>
        <taxon>Marasmiineae</taxon>
        <taxon>Physalacriaceae</taxon>
        <taxon>Desarmillaria</taxon>
    </lineage>
</organism>
<keyword evidence="2" id="KW-1185">Reference proteome</keyword>
<protein>
    <submittedName>
        <fullName evidence="1">Uncharacterized protein</fullName>
    </submittedName>
</protein>
<dbReference type="GeneID" id="85349224"/>